<reference evidence="1 2" key="1">
    <citation type="submission" date="2013-11" db="EMBL/GenBank/DDBJ databases">
        <title>The Genome Sequence of Phytophthora parasitica P1569.</title>
        <authorList>
            <consortium name="The Broad Institute Genomics Platform"/>
            <person name="Russ C."/>
            <person name="Tyler B."/>
            <person name="Panabieres F."/>
            <person name="Shan W."/>
            <person name="Tripathy S."/>
            <person name="Grunwald N."/>
            <person name="Machado M."/>
            <person name="Johnson C.S."/>
            <person name="Arredondo F."/>
            <person name="Hong C."/>
            <person name="Coffey M."/>
            <person name="Young S.K."/>
            <person name="Zeng Q."/>
            <person name="Gargeya S."/>
            <person name="Fitzgerald M."/>
            <person name="Abouelleil A."/>
            <person name="Alvarado L."/>
            <person name="Chapman S.B."/>
            <person name="Gainer-Dewar J."/>
            <person name="Goldberg J."/>
            <person name="Griggs A."/>
            <person name="Gujja S."/>
            <person name="Hansen M."/>
            <person name="Howarth C."/>
            <person name="Imamovic A."/>
            <person name="Ireland A."/>
            <person name="Larimer J."/>
            <person name="McCowan C."/>
            <person name="Murphy C."/>
            <person name="Pearson M."/>
            <person name="Poon T.W."/>
            <person name="Priest M."/>
            <person name="Roberts A."/>
            <person name="Saif S."/>
            <person name="Shea T."/>
            <person name="Sykes S."/>
            <person name="Wortman J."/>
            <person name="Nusbaum C."/>
            <person name="Birren B."/>
        </authorList>
    </citation>
    <scope>NUCLEOTIDE SEQUENCE [LARGE SCALE GENOMIC DNA]</scope>
    <source>
        <strain evidence="1 2">P1569</strain>
    </source>
</reference>
<dbReference type="eggNOG" id="ENOG502SZF1">
    <property type="taxonomic scope" value="Eukaryota"/>
</dbReference>
<gene>
    <name evidence="1" type="ORF">F443_04947</name>
</gene>
<dbReference type="InterPro" id="IPR010994">
    <property type="entry name" value="RuvA_2-like"/>
</dbReference>
<evidence type="ECO:0000313" key="1">
    <source>
        <dbReference type="EMBL" id="ETI51770.1"/>
    </source>
</evidence>
<keyword evidence="2" id="KW-1185">Reference proteome</keyword>
<dbReference type="OrthoDB" id="78604at2759"/>
<dbReference type="Proteomes" id="UP000018721">
    <property type="component" value="Unassembled WGS sequence"/>
</dbReference>
<dbReference type="HOGENOM" id="CLU_1075490_0_0_1"/>
<comment type="caution">
    <text evidence="1">The sequence shown here is derived from an EMBL/GenBank/DDBJ whole genome shotgun (WGS) entry which is preliminary data.</text>
</comment>
<name>V9FJU8_PHYNI</name>
<dbReference type="SUPFAM" id="SSF47781">
    <property type="entry name" value="RuvA domain 2-like"/>
    <property type="match status" value="1"/>
</dbReference>
<dbReference type="AlphaFoldDB" id="V9FJU8"/>
<dbReference type="EMBL" id="ANIZ01000884">
    <property type="protein sequence ID" value="ETI51770.1"/>
    <property type="molecule type" value="Genomic_DNA"/>
</dbReference>
<proteinExistence type="predicted"/>
<organism evidence="1 2">
    <name type="scientific">Phytophthora nicotianae P1569</name>
    <dbReference type="NCBI Taxonomy" id="1317065"/>
    <lineage>
        <taxon>Eukaryota</taxon>
        <taxon>Sar</taxon>
        <taxon>Stramenopiles</taxon>
        <taxon>Oomycota</taxon>
        <taxon>Peronosporomycetes</taxon>
        <taxon>Peronosporales</taxon>
        <taxon>Peronosporaceae</taxon>
        <taxon>Phytophthora</taxon>
    </lineage>
</organism>
<sequence>MASRKITRCRGARGQLALYNPHIVPAEVAQELEVVYGFRPKGMKRIYNAEWQTVCSFLLIDATAEAPGCLADVMISQRKGDFPPVAFMFIHKDAPGFSVENAFDRKEGQAPLEKLLKAEKAFENAFAIAVLPIPRFTELQLLAVSNSMQIKIFTVFSLSSAAKIMVSVHEKHAFQITEKADQLNERMSDELLTRKHAMATLKINFPFLSVDECDMLLDLFGSIASIAQAGAENLLDVTVLSTSAAQAIEEFFRSEYVVE</sequence>
<evidence type="ECO:0000313" key="2">
    <source>
        <dbReference type="Proteomes" id="UP000018721"/>
    </source>
</evidence>
<protein>
    <submittedName>
        <fullName evidence="1">Uncharacterized protein</fullName>
    </submittedName>
</protein>
<accession>V9FJU8</accession>